<reference evidence="8" key="1">
    <citation type="submission" date="2019-05" db="EMBL/GenBank/DDBJ databases">
        <title>Annotation for the trematode Fasciolopsis buski.</title>
        <authorList>
            <person name="Choi Y.-J."/>
        </authorList>
    </citation>
    <scope>NUCLEOTIDE SEQUENCE</scope>
    <source>
        <strain evidence="8">HT</strain>
        <tissue evidence="8">Whole worm</tissue>
    </source>
</reference>
<feature type="compositionally biased region" description="Polar residues" evidence="6">
    <location>
        <begin position="172"/>
        <end position="197"/>
    </location>
</feature>
<evidence type="ECO:0000256" key="5">
    <source>
        <dbReference type="ARBA" id="ARBA00023136"/>
    </source>
</evidence>
<name>A0A8E0RYV8_9TREM</name>
<comment type="caution">
    <text evidence="8">The sequence shown here is derived from an EMBL/GenBank/DDBJ whole genome shotgun (WGS) entry which is preliminary data.</text>
</comment>
<keyword evidence="9" id="KW-1185">Reference proteome</keyword>
<evidence type="ECO:0000256" key="3">
    <source>
        <dbReference type="ARBA" id="ARBA00022692"/>
    </source>
</evidence>
<proteinExistence type="inferred from homology"/>
<evidence type="ECO:0000313" key="8">
    <source>
        <dbReference type="EMBL" id="KAA0193231.1"/>
    </source>
</evidence>
<evidence type="ECO:0000256" key="4">
    <source>
        <dbReference type="ARBA" id="ARBA00022989"/>
    </source>
</evidence>
<feature type="transmembrane region" description="Helical" evidence="7">
    <location>
        <begin position="326"/>
        <end position="344"/>
    </location>
</feature>
<evidence type="ECO:0000256" key="7">
    <source>
        <dbReference type="SAM" id="Phobius"/>
    </source>
</evidence>
<comment type="subcellular location">
    <subcellularLocation>
        <location evidence="1">Membrane</location>
        <topology evidence="1">Multi-pass membrane protein</topology>
    </subcellularLocation>
</comment>
<keyword evidence="3 7" id="KW-0812">Transmembrane</keyword>
<feature type="compositionally biased region" description="Basic and acidic residues" evidence="6">
    <location>
        <begin position="448"/>
        <end position="471"/>
    </location>
</feature>
<dbReference type="AlphaFoldDB" id="A0A8E0RYV8"/>
<dbReference type="Pfam" id="PF14857">
    <property type="entry name" value="TMEM151"/>
    <property type="match status" value="2"/>
</dbReference>
<evidence type="ECO:0000256" key="2">
    <source>
        <dbReference type="ARBA" id="ARBA00009583"/>
    </source>
</evidence>
<feature type="region of interest" description="Disordered" evidence="6">
    <location>
        <begin position="446"/>
        <end position="479"/>
    </location>
</feature>
<dbReference type="GO" id="GO:0016020">
    <property type="term" value="C:membrane"/>
    <property type="evidence" value="ECO:0007669"/>
    <property type="project" value="UniProtKB-SubCell"/>
</dbReference>
<dbReference type="InterPro" id="IPR026767">
    <property type="entry name" value="Tmem151"/>
</dbReference>
<evidence type="ECO:0000256" key="1">
    <source>
        <dbReference type="ARBA" id="ARBA00004141"/>
    </source>
</evidence>
<dbReference type="EMBL" id="LUCM01005174">
    <property type="protein sequence ID" value="KAA0193231.1"/>
    <property type="molecule type" value="Genomic_DNA"/>
</dbReference>
<dbReference type="Proteomes" id="UP000728185">
    <property type="component" value="Unassembled WGS sequence"/>
</dbReference>
<keyword evidence="5 7" id="KW-0472">Membrane</keyword>
<gene>
    <name evidence="8" type="ORF">FBUS_08358</name>
</gene>
<feature type="non-terminal residue" evidence="8">
    <location>
        <position position="1"/>
    </location>
</feature>
<feature type="transmembrane region" description="Helical" evidence="7">
    <location>
        <begin position="93"/>
        <end position="112"/>
    </location>
</feature>
<protein>
    <submittedName>
        <fullName evidence="8">Uncharacterized protein</fullName>
    </submittedName>
</protein>
<dbReference type="PANTHER" id="PTHR31893">
    <property type="entry name" value="TRANSMEMBRANE PROTEIN 151 HOMOLOG"/>
    <property type="match status" value="1"/>
</dbReference>
<comment type="similarity">
    <text evidence="2">Belongs to the TMEM151 family.</text>
</comment>
<keyword evidence="4 7" id="KW-1133">Transmembrane helix</keyword>
<organism evidence="8 9">
    <name type="scientific">Fasciolopsis buskii</name>
    <dbReference type="NCBI Taxonomy" id="27845"/>
    <lineage>
        <taxon>Eukaryota</taxon>
        <taxon>Metazoa</taxon>
        <taxon>Spiralia</taxon>
        <taxon>Lophotrochozoa</taxon>
        <taxon>Platyhelminthes</taxon>
        <taxon>Trematoda</taxon>
        <taxon>Digenea</taxon>
        <taxon>Plagiorchiida</taxon>
        <taxon>Echinostomata</taxon>
        <taxon>Echinostomatoidea</taxon>
        <taxon>Fasciolidae</taxon>
        <taxon>Fasciolopsis</taxon>
    </lineage>
</organism>
<sequence>RSYQHRPLARTPKDCLFYSVQEWRCACLTLIVVTCVLGTCVCEFLHHLARHQAYLDDHHQQQSYTDEFLVDLPLTTALSQYENVLKKAFCCQTTYLVICGALVFLFYMVYLIECWNSAIWLRSAYCVDIQTAYRFVEVLRHTIPVVYWHVSCYHYMTARSTRTVINRHAESNENQSTAPAGANCSTAQPSTSAQHISTPEPLVGETMADKYRVPRREHKVITASGTRIFDLGQLNGMWDVSGEVADLEHYPLVEINIQTEFLFANEVIKSEFESARCAFYTSFEKYDKYMETDQTIQLSPHGTVPNQLFVSRTAPKVPLYLRQSTFFLAALFLLSLPLRIFIYSRTARLDFTVRKIFGPLSQANGLLNTANFQSPIAIPCDLTQPDTPSGSVSQNLFGQIQSGNARFSRNNNEAIILYNRNTIVDTMSRSNIPSDKFTKRWQRALGNDVKHTHGKDNHDEDRNDPDDSKDNDNDEDEELLSLDIRFDEFERDRENLCENILPNKYVTQGSDPKFCL</sequence>
<dbReference type="PANTHER" id="PTHR31893:SF5">
    <property type="entry name" value="TRANSMEMBRANE PROTEIN 151 HOMOLOG"/>
    <property type="match status" value="1"/>
</dbReference>
<feature type="region of interest" description="Disordered" evidence="6">
    <location>
        <begin position="171"/>
        <end position="199"/>
    </location>
</feature>
<accession>A0A8E0RYV8</accession>
<evidence type="ECO:0000313" key="9">
    <source>
        <dbReference type="Proteomes" id="UP000728185"/>
    </source>
</evidence>
<evidence type="ECO:0000256" key="6">
    <source>
        <dbReference type="SAM" id="MobiDB-lite"/>
    </source>
</evidence>
<dbReference type="OrthoDB" id="190434at2759"/>